<feature type="chain" id="PRO_5038969912" description="SLH domain-containing protein" evidence="4">
    <location>
        <begin position="27"/>
        <end position="1175"/>
    </location>
</feature>
<feature type="signal peptide" evidence="4">
    <location>
        <begin position="1"/>
        <end position="26"/>
    </location>
</feature>
<dbReference type="Pfam" id="PF09479">
    <property type="entry name" value="Flg_new"/>
    <property type="match status" value="1"/>
</dbReference>
<evidence type="ECO:0000313" key="6">
    <source>
        <dbReference type="EMBL" id="OUP53111.1"/>
    </source>
</evidence>
<feature type="compositionally biased region" description="Basic and acidic residues" evidence="3">
    <location>
        <begin position="877"/>
        <end position="889"/>
    </location>
</feature>
<dbReference type="RefSeq" id="WP_087371820.1">
    <property type="nucleotide sequence ID" value="NZ_NFKK01000005.1"/>
</dbReference>
<gene>
    <name evidence="6" type="ORF">B5F17_05935</name>
</gene>
<evidence type="ECO:0000259" key="5">
    <source>
        <dbReference type="PROSITE" id="PS51272"/>
    </source>
</evidence>
<proteinExistence type="predicted"/>
<dbReference type="SMART" id="SM00710">
    <property type="entry name" value="PbH1"/>
    <property type="match status" value="10"/>
</dbReference>
<dbReference type="Gene3D" id="2.60.40.4270">
    <property type="entry name" value="Listeria-Bacteroides repeat domain"/>
    <property type="match status" value="1"/>
</dbReference>
<reference evidence="7" key="1">
    <citation type="submission" date="2017-04" db="EMBL/GenBank/DDBJ databases">
        <title>Function of individual gut microbiota members based on whole genome sequencing of pure cultures obtained from chicken caecum.</title>
        <authorList>
            <person name="Medvecky M."/>
            <person name="Cejkova D."/>
            <person name="Polansky O."/>
            <person name="Karasova D."/>
            <person name="Kubasova T."/>
            <person name="Cizek A."/>
            <person name="Rychlik I."/>
        </authorList>
    </citation>
    <scope>NUCLEOTIDE SEQUENCE [LARGE SCALE GENOMIC DNA]</scope>
    <source>
        <strain evidence="7">An180</strain>
    </source>
</reference>
<dbReference type="InterPro" id="IPR051465">
    <property type="entry name" value="Cell_Envelope_Struct_Comp"/>
</dbReference>
<evidence type="ECO:0000256" key="2">
    <source>
        <dbReference type="ARBA" id="ARBA00022737"/>
    </source>
</evidence>
<name>A0A1Y4LE55_9FIRM</name>
<sequence length="1175" mass="124391">MKKRFLWLLLAFSLLTSQVCSTVAYANLVVDVETVDVPDVGGEIAPPSVPMTGVELETEGEHTETSTTPQPEDSVQPTADPQPEDAAEPVENASSSEISVDSYDALIKAIDQINAETDDAGKKYVISITDDFVCRSKQVDIRKDITILGNGHTLTFEDRGDGSLLQFQMRTGGTLSLGMPDGGARNALTFDGEDHYRASAFLTVGSLSYKEKGELNIYDGVTITGLQGVLGQPGSTILVENGVFNMYGGKINGNTKDSAIPVAGTIAHYNPGVANITAEINLYGGEITGNTQKYSTSAYYAGAVMMIVAGNPAGSSAAFRMTGGTIADNDSSTRGKAGGVHLYGSAVRGTISGGQIDRNTAYEGGGICVGNGATLDITGGSCTGNKALDGAGIYIGRDAKVNLKNYRIADNVAENDGIPGNGGGISVYSHTDVNLEACEISGNTAIDISSFSHGRGHGGGIYTSSDTNVIIKKCTISRNTANVGGGVLFGGSASIQNSEISGNNAGMGGGVHVSQMWKRYDVALRMNDTKISENTAVMGGGLYTDQGVVINGGEISNNKSIRDDTVPDLQPCGGGIAIHLSNSNSVIGSSDAGAEPVRIFGNQCEGDGGGLYVFQIRGDKENILVQNTEITQNQANSAAGVCIAGTEVTLKNTSVMQNHSTKTPAGGIAVRGAHDYFFGPVSPGALKLADQVTIWDNSAVGADGASVRSNVYLAQNDAKYADNAPVKITVAGKLDETSRIGVTEECAEAISYALEQNDAPVPSPNFTTGLAASYTPDAMPLHLFKSDNPSYMVDASEDKQEARLVKKTTHTITFDANGGVVNPASAETEADGTLAVLPTPTYDGFTFVGWFTALEQGVKVDAKHQFTQDTTIYAHWEAKPETENLDNKDPNGGTSGGDTSTEGNTKPDQPVNTGGGASHPEAPNTNPKTEKPKPKKEISEPEDKRDTNIADPNDTGVSKVFDTEHHRAYMIGYDTGLFGPESNITRAEVAQVFYNLLLEHKNDSSVQFSDVTAQAWYYNAVAELTKSGVIRGYEDGTFRPDQVITRAEFTAIAARFAKISTDRTVDFYDVPADVWYYDAVRTAVSYGWVTGYEDGTFRPDQSIARGETATIVNRMLARIPDLNAIDQGAGTRFADVGSGYWGFYEVTEATTNHEYIRSSNIAREVWTSWESSKAS</sequence>
<feature type="domain" description="SLH" evidence="5">
    <location>
        <begin position="1068"/>
        <end position="1126"/>
    </location>
</feature>
<comment type="caution">
    <text evidence="6">The sequence shown here is derived from an EMBL/GenBank/DDBJ whole genome shotgun (WGS) entry which is preliminary data.</text>
</comment>
<dbReference type="PANTHER" id="PTHR43308">
    <property type="entry name" value="OUTER MEMBRANE PROTEIN ALPHA-RELATED"/>
    <property type="match status" value="1"/>
</dbReference>
<dbReference type="PROSITE" id="PS51272">
    <property type="entry name" value="SLH"/>
    <property type="match status" value="2"/>
</dbReference>
<dbReference type="NCBIfam" id="TIGR02543">
    <property type="entry name" value="List_Bact_rpt"/>
    <property type="match status" value="1"/>
</dbReference>
<dbReference type="EMBL" id="NFKK01000005">
    <property type="protein sequence ID" value="OUP53111.1"/>
    <property type="molecule type" value="Genomic_DNA"/>
</dbReference>
<dbReference type="SUPFAM" id="SSF51126">
    <property type="entry name" value="Pectin lyase-like"/>
    <property type="match status" value="2"/>
</dbReference>
<dbReference type="PANTHER" id="PTHR43308:SF5">
    <property type="entry name" value="S-LAYER PROTEIN _ PEPTIDOGLYCAN ENDO-BETA-N-ACETYLGLUCOSAMINIDASE"/>
    <property type="match status" value="1"/>
</dbReference>
<feature type="compositionally biased region" description="Polar residues" evidence="3">
    <location>
        <begin position="69"/>
        <end position="79"/>
    </location>
</feature>
<dbReference type="GO" id="GO:0030313">
    <property type="term" value="C:cell envelope"/>
    <property type="evidence" value="ECO:0007669"/>
    <property type="project" value="UniProtKB-SubCell"/>
</dbReference>
<evidence type="ECO:0000256" key="1">
    <source>
        <dbReference type="ARBA" id="ARBA00004196"/>
    </source>
</evidence>
<organism evidence="6 7">
    <name type="scientific">Butyricicoccus pullicaecorum</name>
    <dbReference type="NCBI Taxonomy" id="501571"/>
    <lineage>
        <taxon>Bacteria</taxon>
        <taxon>Bacillati</taxon>
        <taxon>Bacillota</taxon>
        <taxon>Clostridia</taxon>
        <taxon>Eubacteriales</taxon>
        <taxon>Butyricicoccaceae</taxon>
        <taxon>Butyricicoccus</taxon>
    </lineage>
</organism>
<evidence type="ECO:0000313" key="7">
    <source>
        <dbReference type="Proteomes" id="UP000195897"/>
    </source>
</evidence>
<evidence type="ECO:0000256" key="3">
    <source>
        <dbReference type="SAM" id="MobiDB-lite"/>
    </source>
</evidence>
<evidence type="ECO:0000256" key="4">
    <source>
        <dbReference type="SAM" id="SignalP"/>
    </source>
</evidence>
<feature type="region of interest" description="Disordered" evidence="3">
    <location>
        <begin position="877"/>
        <end position="960"/>
    </location>
</feature>
<keyword evidence="4" id="KW-0732">Signal</keyword>
<feature type="compositionally biased region" description="Basic and acidic residues" evidence="3">
    <location>
        <begin position="928"/>
        <end position="948"/>
    </location>
</feature>
<dbReference type="InterPro" id="IPR013378">
    <property type="entry name" value="InlB-like_B-rpt"/>
</dbReference>
<dbReference type="InterPro" id="IPR042229">
    <property type="entry name" value="Listeria/Bacterioides_rpt_sf"/>
</dbReference>
<feature type="domain" description="SLH" evidence="5">
    <location>
        <begin position="1004"/>
        <end position="1067"/>
    </location>
</feature>
<dbReference type="Pfam" id="PF00395">
    <property type="entry name" value="SLH"/>
    <property type="match status" value="3"/>
</dbReference>
<dbReference type="InterPro" id="IPR011050">
    <property type="entry name" value="Pectin_lyase_fold/virulence"/>
</dbReference>
<accession>A0A1Y4LE55</accession>
<dbReference type="AlphaFoldDB" id="A0A1Y4LE55"/>
<dbReference type="InterPro" id="IPR006626">
    <property type="entry name" value="PbH1"/>
</dbReference>
<keyword evidence="2" id="KW-0677">Repeat</keyword>
<dbReference type="InterPro" id="IPR001119">
    <property type="entry name" value="SLH_dom"/>
</dbReference>
<feature type="region of interest" description="Disordered" evidence="3">
    <location>
        <begin position="56"/>
        <end position="97"/>
    </location>
</feature>
<comment type="subcellular location">
    <subcellularLocation>
        <location evidence="1">Cell envelope</location>
    </subcellularLocation>
</comment>
<protein>
    <recommendedName>
        <fullName evidence="5">SLH domain-containing protein</fullName>
    </recommendedName>
</protein>
<dbReference type="Proteomes" id="UP000195897">
    <property type="component" value="Unassembled WGS sequence"/>
</dbReference>